<accession>A0A4Y2RWS5</accession>
<evidence type="ECO:0000313" key="2">
    <source>
        <dbReference type="EMBL" id="GBN79689.1"/>
    </source>
</evidence>
<comment type="caution">
    <text evidence="2">The sequence shown here is derived from an EMBL/GenBank/DDBJ whole genome shotgun (WGS) entry which is preliminary data.</text>
</comment>
<dbReference type="Proteomes" id="UP000499080">
    <property type="component" value="Unassembled WGS sequence"/>
</dbReference>
<keyword evidence="3" id="KW-1185">Reference proteome</keyword>
<proteinExistence type="predicted"/>
<organism evidence="2 3">
    <name type="scientific">Araneus ventricosus</name>
    <name type="common">Orbweaver spider</name>
    <name type="synonym">Epeira ventricosa</name>
    <dbReference type="NCBI Taxonomy" id="182803"/>
    <lineage>
        <taxon>Eukaryota</taxon>
        <taxon>Metazoa</taxon>
        <taxon>Ecdysozoa</taxon>
        <taxon>Arthropoda</taxon>
        <taxon>Chelicerata</taxon>
        <taxon>Arachnida</taxon>
        <taxon>Araneae</taxon>
        <taxon>Araneomorphae</taxon>
        <taxon>Entelegynae</taxon>
        <taxon>Araneoidea</taxon>
        <taxon>Araneidae</taxon>
        <taxon>Araneus</taxon>
    </lineage>
</organism>
<evidence type="ECO:0000313" key="3">
    <source>
        <dbReference type="Proteomes" id="UP000499080"/>
    </source>
</evidence>
<name>A0A4Y2RWS5_ARAVE</name>
<reference evidence="2 3" key="1">
    <citation type="journal article" date="2019" name="Sci. Rep.">
        <title>Orb-weaving spider Araneus ventricosus genome elucidates the spidroin gene catalogue.</title>
        <authorList>
            <person name="Kono N."/>
            <person name="Nakamura H."/>
            <person name="Ohtoshi R."/>
            <person name="Moran D.A.P."/>
            <person name="Shinohara A."/>
            <person name="Yoshida Y."/>
            <person name="Fujiwara M."/>
            <person name="Mori M."/>
            <person name="Tomita M."/>
            <person name="Arakawa K."/>
        </authorList>
    </citation>
    <scope>NUCLEOTIDE SEQUENCE [LARGE SCALE GENOMIC DNA]</scope>
</reference>
<evidence type="ECO:0000256" key="1">
    <source>
        <dbReference type="SAM" id="MobiDB-lite"/>
    </source>
</evidence>
<feature type="region of interest" description="Disordered" evidence="1">
    <location>
        <begin position="1"/>
        <end position="20"/>
    </location>
</feature>
<gene>
    <name evidence="2" type="ORF">AVEN_151629_1</name>
</gene>
<sequence>MSRIWGRRVPGSKPESTEDPSCIWPVDSYFPALSFQGSSTDGGAVAFPEEISSRPALREAAIMHQLSRATENNGASSPIVFPGVDRHWTISRTNGMFMRVILACSNDLIC</sequence>
<dbReference type="AlphaFoldDB" id="A0A4Y2RWS5"/>
<protein>
    <submittedName>
        <fullName evidence="2">Uncharacterized protein</fullName>
    </submittedName>
</protein>
<dbReference type="EMBL" id="BGPR01018628">
    <property type="protein sequence ID" value="GBN79689.1"/>
    <property type="molecule type" value="Genomic_DNA"/>
</dbReference>